<sequence>RSLSVCELSGIGKRISEEVTGENSARGLARVGWRWQEPASKARMCMVLQVKEDIVLTEEDDGYEDDEVEPNDLEIEEVALEDD</sequence>
<proteinExistence type="predicted"/>
<evidence type="ECO:0000313" key="1">
    <source>
        <dbReference type="EMBL" id="GAY67256.1"/>
    </source>
</evidence>
<accession>A0A2H5QRK5</accession>
<dbReference type="Proteomes" id="UP000236630">
    <property type="component" value="Unassembled WGS sequence"/>
</dbReference>
<keyword evidence="2" id="KW-1185">Reference proteome</keyword>
<gene>
    <name evidence="1" type="ORF">CUMW_255110</name>
</gene>
<feature type="non-terminal residue" evidence="1">
    <location>
        <position position="1"/>
    </location>
</feature>
<organism evidence="1 2">
    <name type="scientific">Citrus unshiu</name>
    <name type="common">Satsuma mandarin</name>
    <name type="synonym">Citrus nobilis var. unshiu</name>
    <dbReference type="NCBI Taxonomy" id="55188"/>
    <lineage>
        <taxon>Eukaryota</taxon>
        <taxon>Viridiplantae</taxon>
        <taxon>Streptophyta</taxon>
        <taxon>Embryophyta</taxon>
        <taxon>Tracheophyta</taxon>
        <taxon>Spermatophyta</taxon>
        <taxon>Magnoliopsida</taxon>
        <taxon>eudicotyledons</taxon>
        <taxon>Gunneridae</taxon>
        <taxon>Pentapetalae</taxon>
        <taxon>rosids</taxon>
        <taxon>malvids</taxon>
        <taxon>Sapindales</taxon>
        <taxon>Rutaceae</taxon>
        <taxon>Aurantioideae</taxon>
        <taxon>Citrus</taxon>
    </lineage>
</organism>
<name>A0A2H5QRK5_CITUN</name>
<comment type="caution">
    <text evidence="1">The sequence shown here is derived from an EMBL/GenBank/DDBJ whole genome shotgun (WGS) entry which is preliminary data.</text>
</comment>
<dbReference type="EMBL" id="BDQV01000676">
    <property type="protein sequence ID" value="GAY67256.1"/>
    <property type="molecule type" value="Genomic_DNA"/>
</dbReference>
<protein>
    <submittedName>
        <fullName evidence="1">Uncharacterized protein</fullName>
    </submittedName>
</protein>
<evidence type="ECO:0000313" key="2">
    <source>
        <dbReference type="Proteomes" id="UP000236630"/>
    </source>
</evidence>
<reference evidence="1 2" key="1">
    <citation type="journal article" date="2017" name="Front. Genet.">
        <title>Draft sequencing of the heterozygous diploid genome of Satsuma (Citrus unshiu Marc.) using a hybrid assembly approach.</title>
        <authorList>
            <person name="Shimizu T."/>
            <person name="Tanizawa Y."/>
            <person name="Mochizuki T."/>
            <person name="Nagasaki H."/>
            <person name="Yoshioka T."/>
            <person name="Toyoda A."/>
            <person name="Fujiyama A."/>
            <person name="Kaminuma E."/>
            <person name="Nakamura Y."/>
        </authorList>
    </citation>
    <scope>NUCLEOTIDE SEQUENCE [LARGE SCALE GENOMIC DNA]</scope>
    <source>
        <strain evidence="2">cv. Miyagawa wase</strain>
    </source>
</reference>
<dbReference type="AlphaFoldDB" id="A0A2H5QRK5"/>